<evidence type="ECO:0000256" key="3">
    <source>
        <dbReference type="ARBA" id="ARBA00022786"/>
    </source>
</evidence>
<dbReference type="SUPFAM" id="SSF81383">
    <property type="entry name" value="F-box domain"/>
    <property type="match status" value="1"/>
</dbReference>
<dbReference type="InterPro" id="IPR015943">
    <property type="entry name" value="WD40/YVTN_repeat-like_dom_sf"/>
</dbReference>
<dbReference type="Pfam" id="PF12937">
    <property type="entry name" value="F-box-like"/>
    <property type="match status" value="1"/>
</dbReference>
<dbReference type="PROSITE" id="PS50294">
    <property type="entry name" value="WD_REPEATS_REGION"/>
    <property type="match status" value="4"/>
</dbReference>
<dbReference type="EMBL" id="LXPE01000001">
    <property type="protein sequence ID" value="OBA29216.1"/>
    <property type="molecule type" value="Genomic_DNA"/>
</dbReference>
<feature type="repeat" description="WD" evidence="4">
    <location>
        <begin position="431"/>
        <end position="463"/>
    </location>
</feature>
<name>A0A1B7TKF5_9ASCO</name>
<proteinExistence type="predicted"/>
<dbReference type="CDD" id="cd22147">
    <property type="entry name" value="F-box_SpPof1-like"/>
    <property type="match status" value="1"/>
</dbReference>
<dbReference type="OrthoDB" id="5580488at2759"/>
<accession>A0A1B7TKF5</accession>
<reference evidence="8" key="1">
    <citation type="journal article" date="2016" name="Proc. Natl. Acad. Sci. U.S.A.">
        <title>Comparative genomics of biotechnologically important yeasts.</title>
        <authorList>
            <person name="Riley R."/>
            <person name="Haridas S."/>
            <person name="Wolfe K.H."/>
            <person name="Lopes M.R."/>
            <person name="Hittinger C.T."/>
            <person name="Goeker M."/>
            <person name="Salamov A.A."/>
            <person name="Wisecaver J.H."/>
            <person name="Long T.M."/>
            <person name="Calvey C.H."/>
            <person name="Aerts A.L."/>
            <person name="Barry K.W."/>
            <person name="Choi C."/>
            <person name="Clum A."/>
            <person name="Coughlan A.Y."/>
            <person name="Deshpande S."/>
            <person name="Douglass A.P."/>
            <person name="Hanson S.J."/>
            <person name="Klenk H.-P."/>
            <person name="LaButti K.M."/>
            <person name="Lapidus A."/>
            <person name="Lindquist E.A."/>
            <person name="Lipzen A.M."/>
            <person name="Meier-Kolthoff J.P."/>
            <person name="Ohm R.A."/>
            <person name="Otillar R.P."/>
            <person name="Pangilinan J.L."/>
            <person name="Peng Y."/>
            <person name="Rokas A."/>
            <person name="Rosa C.A."/>
            <person name="Scheuner C."/>
            <person name="Sibirny A.A."/>
            <person name="Slot J.C."/>
            <person name="Stielow J.B."/>
            <person name="Sun H."/>
            <person name="Kurtzman C.P."/>
            <person name="Blackwell M."/>
            <person name="Grigoriev I.V."/>
            <person name="Jeffries T.W."/>
        </authorList>
    </citation>
    <scope>NUCLEOTIDE SEQUENCE [LARGE SCALE GENOMIC DNA]</scope>
    <source>
        <strain evidence="8">NRRL Y-1626</strain>
    </source>
</reference>
<evidence type="ECO:0000259" key="6">
    <source>
        <dbReference type="PROSITE" id="PS50181"/>
    </source>
</evidence>
<protein>
    <submittedName>
        <fullName evidence="7">WD40 repeat-like protein</fullName>
    </submittedName>
</protein>
<dbReference type="PANTHER" id="PTHR19872">
    <property type="entry name" value="UBIQUITIN LIGASE SPECIFICITY FACTOR/HREP PROTEIN"/>
    <property type="match status" value="1"/>
</dbReference>
<comment type="caution">
    <text evidence="7">The sequence shown here is derived from an EMBL/GenBank/DDBJ whole genome shotgun (WGS) entry which is preliminary data.</text>
</comment>
<dbReference type="PANTHER" id="PTHR19872:SF9">
    <property type="entry name" value="UBIQUITIN-BINDING SDF UBIQUITIN LIGASE COMPLEX SUBUNIT"/>
    <property type="match status" value="1"/>
</dbReference>
<dbReference type="Gene3D" id="1.20.1280.50">
    <property type="match status" value="1"/>
</dbReference>
<keyword evidence="3" id="KW-0833">Ubl conjugation pathway</keyword>
<feature type="repeat" description="WD" evidence="4">
    <location>
        <begin position="573"/>
        <end position="595"/>
    </location>
</feature>
<feature type="domain" description="F-box" evidence="6">
    <location>
        <begin position="181"/>
        <end position="227"/>
    </location>
</feature>
<evidence type="ECO:0000256" key="4">
    <source>
        <dbReference type="PROSITE-ProRule" id="PRU00221"/>
    </source>
</evidence>
<feature type="compositionally biased region" description="Low complexity" evidence="5">
    <location>
        <begin position="30"/>
        <end position="56"/>
    </location>
</feature>
<feature type="repeat" description="WD" evidence="4">
    <location>
        <begin position="470"/>
        <end position="511"/>
    </location>
</feature>
<dbReference type="InterPro" id="IPR036047">
    <property type="entry name" value="F-box-like_dom_sf"/>
</dbReference>
<dbReference type="InterPro" id="IPR019775">
    <property type="entry name" value="WD40_repeat_CS"/>
</dbReference>
<dbReference type="SUPFAM" id="SSF50978">
    <property type="entry name" value="WD40 repeat-like"/>
    <property type="match status" value="1"/>
</dbReference>
<dbReference type="InterPro" id="IPR001680">
    <property type="entry name" value="WD40_rpt"/>
</dbReference>
<keyword evidence="1 4" id="KW-0853">WD repeat</keyword>
<dbReference type="Gene3D" id="2.130.10.10">
    <property type="entry name" value="YVTN repeat-like/Quinoprotein amine dehydrogenase"/>
    <property type="match status" value="2"/>
</dbReference>
<dbReference type="InterPro" id="IPR051075">
    <property type="entry name" value="SCF_subunit_WD-repeat"/>
</dbReference>
<keyword evidence="2" id="KW-0677">Repeat</keyword>
<organism evidence="7 8">
    <name type="scientific">Hanseniaspora valbyensis NRRL Y-1626</name>
    <dbReference type="NCBI Taxonomy" id="766949"/>
    <lineage>
        <taxon>Eukaryota</taxon>
        <taxon>Fungi</taxon>
        <taxon>Dikarya</taxon>
        <taxon>Ascomycota</taxon>
        <taxon>Saccharomycotina</taxon>
        <taxon>Saccharomycetes</taxon>
        <taxon>Saccharomycodales</taxon>
        <taxon>Saccharomycodaceae</taxon>
        <taxon>Hanseniaspora</taxon>
    </lineage>
</organism>
<feature type="repeat" description="WD" evidence="4">
    <location>
        <begin position="328"/>
        <end position="359"/>
    </location>
</feature>
<dbReference type="Pfam" id="PF00400">
    <property type="entry name" value="WD40"/>
    <property type="match status" value="6"/>
</dbReference>
<dbReference type="CDD" id="cd00200">
    <property type="entry name" value="WD40"/>
    <property type="match status" value="1"/>
</dbReference>
<gene>
    <name evidence="7" type="ORF">HANVADRAFT_51117</name>
</gene>
<dbReference type="Proteomes" id="UP000092321">
    <property type="component" value="Unassembled WGS sequence"/>
</dbReference>
<dbReference type="PROSITE" id="PS50181">
    <property type="entry name" value="FBOX"/>
    <property type="match status" value="1"/>
</dbReference>
<evidence type="ECO:0000313" key="7">
    <source>
        <dbReference type="EMBL" id="OBA29216.1"/>
    </source>
</evidence>
<dbReference type="PROSITE" id="PS00678">
    <property type="entry name" value="WD_REPEATS_1"/>
    <property type="match status" value="3"/>
</dbReference>
<dbReference type="InterPro" id="IPR001810">
    <property type="entry name" value="F-box_dom"/>
</dbReference>
<feature type="region of interest" description="Disordered" evidence="5">
    <location>
        <begin position="28"/>
        <end position="56"/>
    </location>
</feature>
<dbReference type="SMART" id="SM00256">
    <property type="entry name" value="FBOX"/>
    <property type="match status" value="1"/>
</dbReference>
<dbReference type="AlphaFoldDB" id="A0A1B7TKF5"/>
<evidence type="ECO:0000256" key="2">
    <source>
        <dbReference type="ARBA" id="ARBA00022737"/>
    </source>
</evidence>
<feature type="repeat" description="WD" evidence="4">
    <location>
        <begin position="391"/>
        <end position="430"/>
    </location>
</feature>
<dbReference type="InterPro" id="IPR036322">
    <property type="entry name" value="WD40_repeat_dom_sf"/>
</dbReference>
<dbReference type="InterPro" id="IPR020472">
    <property type="entry name" value="WD40_PAC1"/>
</dbReference>
<keyword evidence="8" id="KW-1185">Reference proteome</keyword>
<evidence type="ECO:0000313" key="8">
    <source>
        <dbReference type="Proteomes" id="UP000092321"/>
    </source>
</evidence>
<evidence type="ECO:0000256" key="5">
    <source>
        <dbReference type="SAM" id="MobiDB-lite"/>
    </source>
</evidence>
<evidence type="ECO:0000256" key="1">
    <source>
        <dbReference type="ARBA" id="ARBA00022574"/>
    </source>
</evidence>
<dbReference type="PRINTS" id="PR00320">
    <property type="entry name" value="GPROTEINBRPT"/>
</dbReference>
<dbReference type="SMART" id="SM00320">
    <property type="entry name" value="WD40"/>
    <property type="match status" value="6"/>
</dbReference>
<dbReference type="PROSITE" id="PS50082">
    <property type="entry name" value="WD_REPEATS_2"/>
    <property type="match status" value="5"/>
</dbReference>
<sequence length="690" mass="79048">MDINNNSNDASLYKLNDTENPINIELVESNNNNNNNNKRKLNINNNNNNNNNSNNNQIIKHKKLKTNTHYIMKDLVLPEFSFTRFCYRHNPNYHLPNNDYHDCKSHKDDIKNKINSAFSSSVDDEQKQSIENFIKLFTQQCDGAKKIGSQDKNMILNILMSSLCSPQLSFISENCQNLIKLDFIATLPKEISLKILQYLDCQSLCIASQVCKKWQVLANDDTVWYFMCLQHIDKKCERCGWGLPLLQMKNRRYIKNNNNNNSEDSHRRDLLRDINIIPLSGNNNAKNITEESSQANGELQMRPWKTVYKERYSVEKNWRTGNFKTLNFRAHLDSILTLKMQFNLLFTGSYDNTIAIWNLPQLIKASKYSESNLSEAERAKVNLTPQLLRRLTGHQDAIKTISFNGTTLITGSLDKTIKIWNFQTGQCISTYRGHTDSVLSIDSNKSIIVSGSADKTVRIWHVDLRTCYTLKGHSDWVNCVKLDCESMTCFSCSDDHSIKMWDIKENKLIKNFKGHVGQVQKIVLLHLASDIKLVSDLDDCCPELNSVSPDDADKIESERDGGLKSDVNYPTHIVSCSLDSTIKIWDVKTGKCIRTQFGHVGGVWDIECDNFRIISCSRDRYTKVWDLQNGKLILNFNENENKQAQDENNNDNNNNNNSSNGAIKNCLDLGDSEFITGDDAGFIKLYNFNI</sequence>